<dbReference type="InterPro" id="IPR038299">
    <property type="entry name" value="DAO_C_sf"/>
</dbReference>
<dbReference type="InterPro" id="IPR000447">
    <property type="entry name" value="G3P_DH_FAD-dep"/>
</dbReference>
<dbReference type="RefSeq" id="WP_147156166.1">
    <property type="nucleotide sequence ID" value="NZ_BKAJ01000185.1"/>
</dbReference>
<sequence length="511" mass="56122">MSADFDLAIIGGGINGCGIAREGVRRGLSVFLCEQDDLAAATSSASTKLIHGGLRYLEHYEFRLVREALREREVLWRMAPHIIRPLRFVLPLHTGLRPSWMLRLGLFLYDHLGGRALLPATRPVNLKRDPAGAPLKPSFVRAFEYSDCWVDDSRLVTLAAVDAAQRGATIRTRTRCVSAERTDGAWTLALEDRWTGERSVVRARALINAAGPWVASVLSGAVRSNSAVRVRLVQGSHIVVRRLFEHDKSYIFQNADGRVVFAIPFERDFTLVGTTDRDYAGDPAAVAASADEIDYLCAVASDYFRRPLTPADVVWTFSGVRPLFDDGVSEAQQVTRDYVLVLEAPAGGPVLLNVVGGKITTFRRLAEAALDKLSPHVPAMKPAAEMPDSPLPGGDFPVGGLEALAAELRGRHPYLAPEHAARLAGAYGTRTAVMLDGARDMSDLGRRFGADLTEREVVFLMDHEWAETAADVIWRRSKLGLRMTAAETAELDNWMASRRQAARERSTRLAS</sequence>
<feature type="domain" description="FAD dependent oxidoreductase" evidence="6">
    <location>
        <begin position="6"/>
        <end position="360"/>
    </location>
</feature>
<dbReference type="Pfam" id="PF01266">
    <property type="entry name" value="DAO"/>
    <property type="match status" value="1"/>
</dbReference>
<dbReference type="GO" id="GO:0046168">
    <property type="term" value="P:glycerol-3-phosphate catabolic process"/>
    <property type="evidence" value="ECO:0007669"/>
    <property type="project" value="TreeGrafter"/>
</dbReference>
<dbReference type="Gene3D" id="3.50.50.60">
    <property type="entry name" value="FAD/NAD(P)-binding domain"/>
    <property type="match status" value="1"/>
</dbReference>
<evidence type="ECO:0000256" key="2">
    <source>
        <dbReference type="ARBA" id="ARBA00007330"/>
    </source>
</evidence>
<dbReference type="PRINTS" id="PR01001">
    <property type="entry name" value="FADG3PDH"/>
</dbReference>
<organism evidence="8 9">
    <name type="scientific">Reyranella soli</name>
    <dbReference type="NCBI Taxonomy" id="1230389"/>
    <lineage>
        <taxon>Bacteria</taxon>
        <taxon>Pseudomonadati</taxon>
        <taxon>Pseudomonadota</taxon>
        <taxon>Alphaproteobacteria</taxon>
        <taxon>Hyphomicrobiales</taxon>
        <taxon>Reyranellaceae</taxon>
        <taxon>Reyranella</taxon>
    </lineage>
</organism>
<reference evidence="8 9" key="1">
    <citation type="submission" date="2019-07" db="EMBL/GenBank/DDBJ databases">
        <title>Whole genome shotgun sequence of Reyranella soli NBRC 108950.</title>
        <authorList>
            <person name="Hosoyama A."/>
            <person name="Uohara A."/>
            <person name="Ohji S."/>
            <person name="Ichikawa N."/>
        </authorList>
    </citation>
    <scope>NUCLEOTIDE SEQUENCE [LARGE SCALE GENOMIC DNA]</scope>
    <source>
        <strain evidence="8 9">NBRC 108950</strain>
    </source>
</reference>
<comment type="caution">
    <text evidence="8">The sequence shown here is derived from an EMBL/GenBank/DDBJ whole genome shotgun (WGS) entry which is preliminary data.</text>
</comment>
<proteinExistence type="inferred from homology"/>
<keyword evidence="5" id="KW-0560">Oxidoreductase</keyword>
<evidence type="ECO:0000259" key="6">
    <source>
        <dbReference type="Pfam" id="PF01266"/>
    </source>
</evidence>
<dbReference type="PANTHER" id="PTHR11985">
    <property type="entry name" value="GLYCEROL-3-PHOSPHATE DEHYDROGENASE"/>
    <property type="match status" value="1"/>
</dbReference>
<dbReference type="Gene3D" id="3.30.9.10">
    <property type="entry name" value="D-Amino Acid Oxidase, subunit A, domain 2"/>
    <property type="match status" value="1"/>
</dbReference>
<dbReference type="Proteomes" id="UP000321058">
    <property type="component" value="Unassembled WGS sequence"/>
</dbReference>
<feature type="domain" description="Alpha-glycerophosphate oxidase C-terminal" evidence="7">
    <location>
        <begin position="390"/>
        <end position="486"/>
    </location>
</feature>
<comment type="similarity">
    <text evidence="2">Belongs to the FAD-dependent glycerol-3-phosphate dehydrogenase family.</text>
</comment>
<accession>A0A512NPI9</accession>
<dbReference type="NCBIfam" id="NF008899">
    <property type="entry name" value="PRK12266.1"/>
    <property type="match status" value="1"/>
</dbReference>
<gene>
    <name evidence="8" type="primary">glpD</name>
    <name evidence="8" type="ORF">RSO01_80030</name>
</gene>
<dbReference type="NCBIfam" id="NF009906">
    <property type="entry name" value="PRK13369.1"/>
    <property type="match status" value="1"/>
</dbReference>
<comment type="cofactor">
    <cofactor evidence="1">
        <name>FAD</name>
        <dbReference type="ChEBI" id="CHEBI:57692"/>
    </cofactor>
</comment>
<evidence type="ECO:0000313" key="9">
    <source>
        <dbReference type="Proteomes" id="UP000321058"/>
    </source>
</evidence>
<dbReference type="Gene3D" id="1.10.8.870">
    <property type="entry name" value="Alpha-glycerophosphate oxidase, cap domain"/>
    <property type="match status" value="1"/>
</dbReference>
<dbReference type="InterPro" id="IPR036188">
    <property type="entry name" value="FAD/NAD-bd_sf"/>
</dbReference>
<keyword evidence="4" id="KW-0274">FAD</keyword>
<keyword evidence="9" id="KW-1185">Reference proteome</keyword>
<dbReference type="PANTHER" id="PTHR11985:SF15">
    <property type="entry name" value="GLYCEROL-3-PHOSPHATE DEHYDROGENASE, MITOCHONDRIAL"/>
    <property type="match status" value="1"/>
</dbReference>
<dbReference type="AlphaFoldDB" id="A0A512NPI9"/>
<dbReference type="InterPro" id="IPR006076">
    <property type="entry name" value="FAD-dep_OxRdtase"/>
</dbReference>
<evidence type="ECO:0000313" key="8">
    <source>
        <dbReference type="EMBL" id="GEP60837.1"/>
    </source>
</evidence>
<evidence type="ECO:0000259" key="7">
    <source>
        <dbReference type="Pfam" id="PF16901"/>
    </source>
</evidence>
<evidence type="ECO:0000256" key="4">
    <source>
        <dbReference type="ARBA" id="ARBA00022827"/>
    </source>
</evidence>
<dbReference type="EMBL" id="BKAJ01000185">
    <property type="protein sequence ID" value="GEP60837.1"/>
    <property type="molecule type" value="Genomic_DNA"/>
</dbReference>
<dbReference type="InterPro" id="IPR031656">
    <property type="entry name" value="DAO_C"/>
</dbReference>
<dbReference type="Gene3D" id="6.10.250.1890">
    <property type="match status" value="1"/>
</dbReference>
<name>A0A512NPI9_9HYPH</name>
<protein>
    <submittedName>
        <fullName evidence="8">Glycerol-3-phosphate dehydrogenase</fullName>
    </submittedName>
</protein>
<keyword evidence="3" id="KW-0285">Flavoprotein</keyword>
<evidence type="ECO:0000256" key="3">
    <source>
        <dbReference type="ARBA" id="ARBA00022630"/>
    </source>
</evidence>
<evidence type="ECO:0000256" key="5">
    <source>
        <dbReference type="ARBA" id="ARBA00023002"/>
    </source>
</evidence>
<dbReference type="OrthoDB" id="9766796at2"/>
<dbReference type="Pfam" id="PF16901">
    <property type="entry name" value="DAO_C"/>
    <property type="match status" value="1"/>
</dbReference>
<dbReference type="GO" id="GO:0004368">
    <property type="term" value="F:glycerol-3-phosphate dehydrogenase (quinone) activity"/>
    <property type="evidence" value="ECO:0007669"/>
    <property type="project" value="InterPro"/>
</dbReference>
<evidence type="ECO:0000256" key="1">
    <source>
        <dbReference type="ARBA" id="ARBA00001974"/>
    </source>
</evidence>
<dbReference type="SUPFAM" id="SSF51905">
    <property type="entry name" value="FAD/NAD(P)-binding domain"/>
    <property type="match status" value="1"/>
</dbReference>